<evidence type="ECO:0000313" key="1">
    <source>
        <dbReference type="EMBL" id="PRP74731.1"/>
    </source>
</evidence>
<evidence type="ECO:0000313" key="2">
    <source>
        <dbReference type="Proteomes" id="UP000241769"/>
    </source>
</evidence>
<dbReference type="Proteomes" id="UP000241769">
    <property type="component" value="Unassembled WGS sequence"/>
</dbReference>
<dbReference type="Pfam" id="PF16815">
    <property type="entry name" value="HRI1"/>
    <property type="match status" value="1"/>
</dbReference>
<name>A0A2P6MSP2_9EUKA</name>
<comment type="caution">
    <text evidence="1">The sequence shown here is derived from an EMBL/GenBank/DDBJ whole genome shotgun (WGS) entry which is preliminary data.</text>
</comment>
<dbReference type="AlphaFoldDB" id="A0A2P6MSP2"/>
<dbReference type="STRING" id="1890364.A0A2P6MSP2"/>
<dbReference type="OrthoDB" id="4045395at2759"/>
<organism evidence="1 2">
    <name type="scientific">Planoprotostelium fungivorum</name>
    <dbReference type="NCBI Taxonomy" id="1890364"/>
    <lineage>
        <taxon>Eukaryota</taxon>
        <taxon>Amoebozoa</taxon>
        <taxon>Evosea</taxon>
        <taxon>Variosea</taxon>
        <taxon>Cavosteliida</taxon>
        <taxon>Cavosteliaceae</taxon>
        <taxon>Planoprotostelium</taxon>
    </lineage>
</organism>
<proteinExistence type="predicted"/>
<evidence type="ECO:0008006" key="3">
    <source>
        <dbReference type="Google" id="ProtNLM"/>
    </source>
</evidence>
<dbReference type="Gene3D" id="2.40.128.320">
    <property type="entry name" value="Protein HRI1, N-terminal domain"/>
    <property type="match status" value="1"/>
</dbReference>
<dbReference type="InterPro" id="IPR031818">
    <property type="entry name" value="Hri1"/>
</dbReference>
<gene>
    <name evidence="1" type="ORF">PROFUN_15499</name>
</gene>
<protein>
    <recommendedName>
        <fullName evidence="3">Protein HRI1</fullName>
    </recommendedName>
</protein>
<sequence>MPLISHRRSLRWLPDPPSGNEYFVDLRLLKTGGIDWALAGVKEFLPDSTEGEDCCARRTQILDNPKACWHHHITSRPSTGPDVGSFSLLENGDSLEKGRMVNPQTGREQDYEEVWHEEHIPEGSRVLIIESASLGSASEGNKSWGRSFIASIGWMCLREETGHGVSLSHGEHNQGLPKLPVSVEEIQWSGVEDNGW</sequence>
<keyword evidence="2" id="KW-1185">Reference proteome</keyword>
<dbReference type="InterPro" id="IPR043047">
    <property type="entry name" value="Hri1_N_sf"/>
</dbReference>
<dbReference type="InParanoid" id="A0A2P6MSP2"/>
<dbReference type="EMBL" id="MDYQ01000443">
    <property type="protein sequence ID" value="PRP74731.1"/>
    <property type="molecule type" value="Genomic_DNA"/>
</dbReference>
<accession>A0A2P6MSP2</accession>
<reference evidence="1 2" key="1">
    <citation type="journal article" date="2018" name="Genome Biol. Evol.">
        <title>Multiple Roots of Fruiting Body Formation in Amoebozoa.</title>
        <authorList>
            <person name="Hillmann F."/>
            <person name="Forbes G."/>
            <person name="Novohradska S."/>
            <person name="Ferling I."/>
            <person name="Riege K."/>
            <person name="Groth M."/>
            <person name="Westermann M."/>
            <person name="Marz M."/>
            <person name="Spaller T."/>
            <person name="Winckler T."/>
            <person name="Schaap P."/>
            <person name="Glockner G."/>
        </authorList>
    </citation>
    <scope>NUCLEOTIDE SEQUENCE [LARGE SCALE GENOMIC DNA]</scope>
    <source>
        <strain evidence="1 2">Jena</strain>
    </source>
</reference>